<dbReference type="Proteomes" id="UP000287352">
    <property type="component" value="Unassembled WGS sequence"/>
</dbReference>
<dbReference type="InterPro" id="IPR013611">
    <property type="entry name" value="Transp-assoc_OB_typ2"/>
</dbReference>
<evidence type="ECO:0000256" key="8">
    <source>
        <dbReference type="ARBA" id="ARBA00023136"/>
    </source>
</evidence>
<proteinExistence type="predicted"/>
<dbReference type="SMART" id="SM00382">
    <property type="entry name" value="AAA"/>
    <property type="match status" value="1"/>
</dbReference>
<dbReference type="GO" id="GO:0016887">
    <property type="term" value="F:ATP hydrolysis activity"/>
    <property type="evidence" value="ECO:0007669"/>
    <property type="project" value="InterPro"/>
</dbReference>
<dbReference type="PROSITE" id="PS50893">
    <property type="entry name" value="ABC_TRANSPORTER_2"/>
    <property type="match status" value="1"/>
</dbReference>
<keyword evidence="12" id="KW-1185">Reference proteome</keyword>
<dbReference type="PANTHER" id="PTHR42781:SF4">
    <property type="entry name" value="SPERMIDINE_PUTRESCINE IMPORT ATP-BINDING PROTEIN POTA"/>
    <property type="match status" value="1"/>
</dbReference>
<dbReference type="PANTHER" id="PTHR42781">
    <property type="entry name" value="SPERMIDINE/PUTRESCINE IMPORT ATP-BINDING PROTEIN POTA"/>
    <property type="match status" value="1"/>
</dbReference>
<evidence type="ECO:0000256" key="5">
    <source>
        <dbReference type="ARBA" id="ARBA00022840"/>
    </source>
</evidence>
<evidence type="ECO:0000313" key="12">
    <source>
        <dbReference type="Proteomes" id="UP000287352"/>
    </source>
</evidence>
<keyword evidence="8" id="KW-0472">Membrane</keyword>
<dbReference type="AlphaFoldDB" id="A0A402A7T3"/>
<dbReference type="PROSITE" id="PS00211">
    <property type="entry name" value="ABC_TRANSPORTER_1"/>
    <property type="match status" value="1"/>
</dbReference>
<dbReference type="EC" id="7.6.2.9" evidence="9"/>
<feature type="domain" description="ABC transporter" evidence="10">
    <location>
        <begin position="6"/>
        <end position="240"/>
    </location>
</feature>
<dbReference type="Gene3D" id="2.40.50.100">
    <property type="match status" value="1"/>
</dbReference>
<keyword evidence="4" id="KW-0547">Nucleotide-binding</keyword>
<dbReference type="GO" id="GO:0015418">
    <property type="term" value="F:ABC-type quaternary ammonium compound transporting activity"/>
    <property type="evidence" value="ECO:0007669"/>
    <property type="project" value="UniProtKB-EC"/>
</dbReference>
<keyword evidence="3" id="KW-0410">Iron transport</keyword>
<gene>
    <name evidence="11" type="ORF">KTT_50860</name>
</gene>
<evidence type="ECO:0000256" key="7">
    <source>
        <dbReference type="ARBA" id="ARBA00023065"/>
    </source>
</evidence>
<evidence type="ECO:0000256" key="4">
    <source>
        <dbReference type="ARBA" id="ARBA00022741"/>
    </source>
</evidence>
<evidence type="ECO:0000256" key="9">
    <source>
        <dbReference type="ARBA" id="ARBA00066388"/>
    </source>
</evidence>
<dbReference type="InterPro" id="IPR015853">
    <property type="entry name" value="ABC_transpr_FbpC"/>
</dbReference>
<evidence type="ECO:0000259" key="10">
    <source>
        <dbReference type="PROSITE" id="PS50893"/>
    </source>
</evidence>
<dbReference type="Pfam" id="PF08402">
    <property type="entry name" value="TOBE_2"/>
    <property type="match status" value="1"/>
</dbReference>
<keyword evidence="6" id="KW-0408">Iron</keyword>
<keyword evidence="5 11" id="KW-0067">ATP-binding</keyword>
<evidence type="ECO:0000256" key="3">
    <source>
        <dbReference type="ARBA" id="ARBA00022496"/>
    </source>
</evidence>
<dbReference type="FunFam" id="3.40.50.300:FF:000425">
    <property type="entry name" value="Probable ABC transporter, ATP-binding subunit"/>
    <property type="match status" value="1"/>
</dbReference>
<dbReference type="OrthoDB" id="9778160at2"/>
<dbReference type="EMBL" id="BIFR01000002">
    <property type="protein sequence ID" value="GCE15227.1"/>
    <property type="molecule type" value="Genomic_DNA"/>
</dbReference>
<dbReference type="GO" id="GO:0043190">
    <property type="term" value="C:ATP-binding cassette (ABC) transporter complex"/>
    <property type="evidence" value="ECO:0007669"/>
    <property type="project" value="InterPro"/>
</dbReference>
<dbReference type="InterPro" id="IPR050093">
    <property type="entry name" value="ABC_SmlMolc_Importer"/>
</dbReference>
<accession>A0A402A7T3</accession>
<dbReference type="InterPro" id="IPR017871">
    <property type="entry name" value="ABC_transporter-like_CS"/>
</dbReference>
<reference evidence="12" key="1">
    <citation type="submission" date="2018-12" db="EMBL/GenBank/DDBJ databases">
        <title>Tengunoibacter tsumagoiensis gen. nov., sp. nov., Dictyobacter kobayashii sp. nov., D. alpinus sp. nov., and D. joshuensis sp. nov. and description of Dictyobacteraceae fam. nov. within the order Ktedonobacterales isolated from Tengu-no-mugimeshi.</title>
        <authorList>
            <person name="Wang C.M."/>
            <person name="Zheng Y."/>
            <person name="Sakai Y."/>
            <person name="Toyoda A."/>
            <person name="Minakuchi Y."/>
            <person name="Abe K."/>
            <person name="Yokota A."/>
            <person name="Yabe S."/>
        </authorList>
    </citation>
    <scope>NUCLEOTIDE SEQUENCE [LARGE SCALE GENOMIC DNA]</scope>
    <source>
        <strain evidence="12">Uno3</strain>
    </source>
</reference>
<dbReference type="InterPro" id="IPR003439">
    <property type="entry name" value="ABC_transporter-like_ATP-bd"/>
</dbReference>
<name>A0A402A7T3_9CHLR</name>
<evidence type="ECO:0000256" key="1">
    <source>
        <dbReference type="ARBA" id="ARBA00022448"/>
    </source>
</evidence>
<dbReference type="CDD" id="cd03259">
    <property type="entry name" value="ABC_Carb_Solutes_like"/>
    <property type="match status" value="1"/>
</dbReference>
<keyword evidence="2" id="KW-1003">Cell membrane</keyword>
<dbReference type="InterPro" id="IPR003593">
    <property type="entry name" value="AAA+_ATPase"/>
</dbReference>
<evidence type="ECO:0000313" key="11">
    <source>
        <dbReference type="EMBL" id="GCE15227.1"/>
    </source>
</evidence>
<organism evidence="11 12">
    <name type="scientific">Tengunoibacter tsumagoiensis</name>
    <dbReference type="NCBI Taxonomy" id="2014871"/>
    <lineage>
        <taxon>Bacteria</taxon>
        <taxon>Bacillati</taxon>
        <taxon>Chloroflexota</taxon>
        <taxon>Ktedonobacteria</taxon>
        <taxon>Ktedonobacterales</taxon>
        <taxon>Dictyobacteraceae</taxon>
        <taxon>Tengunoibacter</taxon>
    </lineage>
</organism>
<sequence length="369" mass="41377">MHNTYLQIKQLNKRYGAKNVVSDVNLTMEEGEILSLLGPSGCGKTTMLRMIAGLIAPDSGWIGVGGQVFYDGKRALEVEERQIGMVFQDYALWPHMTVAKNIAFGMRLRRKPGSEIRKKVEQLLELVNLPGVGQRYPYELSGGQQQRVAVARALATEPRLVLMDEPLSSLDAGLRENMRTELVQLFRHLKITVINVTHDRDEAMSMSDRIMVLRDGKVQQCGTPTDLYLYPHNPFVASFMGYANMLSGEVVESTDTDMVLLRLTENTQGQLIVQGKAQTAGNTSIAGKTYLLFRPENIRVSQEMRQLDHTNHCEGKVVHTSFVGGQWRTLIALDGVTSTPILTFPPFRPQIAQRLWLEFPPEYCQVIVG</sequence>
<dbReference type="GO" id="GO:0015408">
    <property type="term" value="F:ABC-type ferric iron transporter activity"/>
    <property type="evidence" value="ECO:0007669"/>
    <property type="project" value="InterPro"/>
</dbReference>
<evidence type="ECO:0000256" key="6">
    <source>
        <dbReference type="ARBA" id="ARBA00023004"/>
    </source>
</evidence>
<dbReference type="InterPro" id="IPR008995">
    <property type="entry name" value="Mo/tungstate-bd_C_term_dom"/>
</dbReference>
<evidence type="ECO:0000256" key="2">
    <source>
        <dbReference type="ARBA" id="ARBA00022475"/>
    </source>
</evidence>
<dbReference type="SUPFAM" id="SSF50331">
    <property type="entry name" value="MOP-like"/>
    <property type="match status" value="1"/>
</dbReference>
<dbReference type="Gene3D" id="3.40.50.300">
    <property type="entry name" value="P-loop containing nucleotide triphosphate hydrolases"/>
    <property type="match status" value="1"/>
</dbReference>
<keyword evidence="1" id="KW-0813">Transport</keyword>
<dbReference type="InterPro" id="IPR027417">
    <property type="entry name" value="P-loop_NTPase"/>
</dbReference>
<dbReference type="GO" id="GO:0005524">
    <property type="term" value="F:ATP binding"/>
    <property type="evidence" value="ECO:0007669"/>
    <property type="project" value="UniProtKB-KW"/>
</dbReference>
<dbReference type="Pfam" id="PF00005">
    <property type="entry name" value="ABC_tran"/>
    <property type="match status" value="1"/>
</dbReference>
<dbReference type="RefSeq" id="WP_126582716.1">
    <property type="nucleotide sequence ID" value="NZ_BIFR01000002.1"/>
</dbReference>
<dbReference type="SUPFAM" id="SSF52540">
    <property type="entry name" value="P-loop containing nucleoside triphosphate hydrolases"/>
    <property type="match status" value="1"/>
</dbReference>
<keyword evidence="7" id="KW-0406">Ion transport</keyword>
<comment type="caution">
    <text evidence="11">The sequence shown here is derived from an EMBL/GenBank/DDBJ whole genome shotgun (WGS) entry which is preliminary data.</text>
</comment>
<protein>
    <recommendedName>
        <fullName evidence="9">ABC-type quaternary amine transporter</fullName>
        <ecNumber evidence="9">7.6.2.9</ecNumber>
    </recommendedName>
</protein>